<reference evidence="9 10" key="1">
    <citation type="journal article" date="2020" name="Microorganisms">
        <title>Osmotic Adaptation and Compatible Solute Biosynthesis of Phototrophic Bacteria as Revealed from Genome Analyses.</title>
        <authorList>
            <person name="Imhoff J.F."/>
            <person name="Rahn T."/>
            <person name="Kunzel S."/>
            <person name="Keller A."/>
            <person name="Neulinger S.C."/>
        </authorList>
    </citation>
    <scope>NUCLEOTIDE SEQUENCE [LARGE SCALE GENOMIC DNA]</scope>
    <source>
        <strain evidence="9 10">DSM 15116</strain>
    </source>
</reference>
<evidence type="ECO:0000313" key="10">
    <source>
        <dbReference type="Proteomes" id="UP000738126"/>
    </source>
</evidence>
<evidence type="ECO:0000256" key="1">
    <source>
        <dbReference type="ARBA" id="ARBA00022448"/>
    </source>
</evidence>
<keyword evidence="4 6" id="KW-0288">FMN</keyword>
<keyword evidence="1 6" id="KW-0813">Transport</keyword>
<keyword evidence="6" id="KW-1003">Cell membrane</keyword>
<evidence type="ECO:0000256" key="4">
    <source>
        <dbReference type="ARBA" id="ARBA00022643"/>
    </source>
</evidence>
<feature type="domain" description="FMN-binding" evidence="8">
    <location>
        <begin position="112"/>
        <end position="214"/>
    </location>
</feature>
<protein>
    <recommendedName>
        <fullName evidence="6">Ion-translocating oxidoreductase complex subunit G</fullName>
        <ecNumber evidence="6">7.-.-.-</ecNumber>
    </recommendedName>
    <alternativeName>
        <fullName evidence="6">Rnf electron transport complex subunit G</fullName>
    </alternativeName>
</protein>
<proteinExistence type="inferred from homology"/>
<comment type="cofactor">
    <cofactor evidence="6">
        <name>FMN</name>
        <dbReference type="ChEBI" id="CHEBI:58210"/>
    </cofactor>
</comment>
<comment type="subcellular location">
    <subcellularLocation>
        <location evidence="6">Cell inner membrane</location>
        <topology evidence="6">Single-pass membrane protein</topology>
    </subcellularLocation>
</comment>
<evidence type="ECO:0000256" key="5">
    <source>
        <dbReference type="ARBA" id="ARBA00022982"/>
    </source>
</evidence>
<dbReference type="Pfam" id="PF04205">
    <property type="entry name" value="FMN_bind"/>
    <property type="match status" value="1"/>
</dbReference>
<feature type="transmembrane region" description="Helical" evidence="7">
    <location>
        <begin position="20"/>
        <end position="41"/>
    </location>
</feature>
<keyword evidence="6 7" id="KW-0472">Membrane</keyword>
<keyword evidence="6 7" id="KW-1133">Transmembrane helix</keyword>
<name>A0ABS1E7W2_9GAMM</name>
<dbReference type="InterPro" id="IPR007329">
    <property type="entry name" value="FMN-bd"/>
</dbReference>
<evidence type="ECO:0000256" key="3">
    <source>
        <dbReference type="ARBA" id="ARBA00022630"/>
    </source>
</evidence>
<evidence type="ECO:0000256" key="2">
    <source>
        <dbReference type="ARBA" id="ARBA00022553"/>
    </source>
</evidence>
<dbReference type="EC" id="7.-.-.-" evidence="6"/>
<evidence type="ECO:0000259" key="8">
    <source>
        <dbReference type="SMART" id="SM00900"/>
    </source>
</evidence>
<evidence type="ECO:0000256" key="7">
    <source>
        <dbReference type="SAM" id="Phobius"/>
    </source>
</evidence>
<accession>A0ABS1E7W2</accession>
<keyword evidence="6" id="KW-0997">Cell inner membrane</keyword>
<gene>
    <name evidence="6" type="primary">rnfG</name>
    <name evidence="9" type="ORF">CKO13_05690</name>
</gene>
<dbReference type="InterPro" id="IPR010209">
    <property type="entry name" value="Ion_transpt_RnfG/RsxG"/>
</dbReference>
<dbReference type="RefSeq" id="WP_200257761.1">
    <property type="nucleotide sequence ID" value="NZ_NRSH01000048.1"/>
</dbReference>
<comment type="function">
    <text evidence="6">Part of a membrane-bound complex that couples electron transfer with translocation of ions across the membrane.</text>
</comment>
<keyword evidence="2 6" id="KW-0597">Phosphoprotein</keyword>
<evidence type="ECO:0000256" key="6">
    <source>
        <dbReference type="HAMAP-Rule" id="MF_00479"/>
    </source>
</evidence>
<keyword evidence="3 6" id="KW-0285">Flavoprotein</keyword>
<comment type="similarity">
    <text evidence="6">Belongs to the RnfG family.</text>
</comment>
<dbReference type="PIRSF" id="PIRSF006091">
    <property type="entry name" value="E_trnsport_RnfG"/>
    <property type="match status" value="1"/>
</dbReference>
<sequence length="229" mass="23892">MSAPASQQQQPPAPTSSLRLIATLGVIALISGLLVVSVVELTRPIIAENQRAALRAGVLKVIPGAEQRRDYVLTGSGLVPKAQAAASGPVVHAGYDADGDFRGVAIEAAGRGYAGTIRLLYGYDPAREEIVGMTVLESKETPGLGDRIETDPQFKANFKDLEASLGPEGEALAHPIRTVEPGESDEPGEIDGITGATISSNAVGRILDNSAGSLLPRLAPHWSDLQGER</sequence>
<dbReference type="SMART" id="SM00900">
    <property type="entry name" value="FMN_bind"/>
    <property type="match status" value="1"/>
</dbReference>
<keyword evidence="6" id="KW-1278">Translocase</keyword>
<dbReference type="EMBL" id="NRSH01000048">
    <property type="protein sequence ID" value="MBK1726521.1"/>
    <property type="molecule type" value="Genomic_DNA"/>
</dbReference>
<keyword evidence="6 7" id="KW-0812">Transmembrane</keyword>
<comment type="subunit">
    <text evidence="6">The complex is composed of six subunits: RnfA, RnfB, RnfC, RnfD, RnfE and RnfG.</text>
</comment>
<dbReference type="Proteomes" id="UP000738126">
    <property type="component" value="Unassembled WGS sequence"/>
</dbReference>
<organism evidence="9 10">
    <name type="scientific">Halorhodospira neutriphila</name>
    <dbReference type="NCBI Taxonomy" id="168379"/>
    <lineage>
        <taxon>Bacteria</taxon>
        <taxon>Pseudomonadati</taxon>
        <taxon>Pseudomonadota</taxon>
        <taxon>Gammaproteobacteria</taxon>
        <taxon>Chromatiales</taxon>
        <taxon>Ectothiorhodospiraceae</taxon>
        <taxon>Halorhodospira</taxon>
    </lineage>
</organism>
<dbReference type="PANTHER" id="PTHR36118">
    <property type="entry name" value="ION-TRANSLOCATING OXIDOREDUCTASE COMPLEX SUBUNIT G"/>
    <property type="match status" value="1"/>
</dbReference>
<keyword evidence="5 6" id="KW-0249">Electron transport</keyword>
<evidence type="ECO:0000313" key="9">
    <source>
        <dbReference type="EMBL" id="MBK1726521.1"/>
    </source>
</evidence>
<dbReference type="HAMAP" id="MF_00479">
    <property type="entry name" value="RsxG_RnfG"/>
    <property type="match status" value="1"/>
</dbReference>
<feature type="modified residue" description="FMN phosphoryl threonine" evidence="6">
    <location>
        <position position="197"/>
    </location>
</feature>
<comment type="caution">
    <text evidence="9">The sequence shown here is derived from an EMBL/GenBank/DDBJ whole genome shotgun (WGS) entry which is preliminary data.</text>
</comment>
<dbReference type="PANTHER" id="PTHR36118:SF1">
    <property type="entry name" value="ION-TRANSLOCATING OXIDOREDUCTASE COMPLEX SUBUNIT G"/>
    <property type="match status" value="1"/>
</dbReference>
<keyword evidence="10" id="KW-1185">Reference proteome</keyword>